<dbReference type="GO" id="GO:0000166">
    <property type="term" value="F:nucleotide binding"/>
    <property type="evidence" value="ECO:0007669"/>
    <property type="project" value="InterPro"/>
</dbReference>
<sequence length="507" mass="56820">METLAGSEDSVLRSSQASLKRSRKSFIVASSEVGHVRHVRSAGPDVFPMSLPIKQMSLGFHKTHCVHSHVHILRVRGLSFLHLNSSTVTLTISTTLAEPPVRLSSICSSRQKMGLNLAVTCTFVIPQSAGFSGHMPCVELADSIVQCGRPTLEKAILFVNTHETWRARVIHGDTDSMFVLLKGRSMEEAFRIGHEIASSVTAMNPSPVTLEMEKVYQPCVLLTKKRYVGYSYESPDQGKPVFDAKGIETVRRDACPAVAKALERSLKILFEEQDILKVKLYLERQWTWILSGTVSIQDFVFAKESYFMVRVPYVVFHGEPGARLIDMVLNPLDFLEMNSPYRLNDLYYINKQIIPALQRVFGIVGADLNQWFLDMPRPIRSTLTKRHYNQSSRGSVKSRIDNYYLSKHCALCSKLVQASSYLCEECSIKEPIVATALIGRTSKLERDIHHLSAVLRPGFDPMTSLLDRGGANRLKPRSMTVAAASLSQPSKQSRDHPPLLENVYDVL</sequence>
<gene>
    <name evidence="6" type="ORF">QJS10_CPA05g00487</name>
</gene>
<dbReference type="GO" id="GO:0042276">
    <property type="term" value="P:error-prone translesion synthesis"/>
    <property type="evidence" value="ECO:0007669"/>
    <property type="project" value="TreeGrafter"/>
</dbReference>
<evidence type="ECO:0000256" key="1">
    <source>
        <dbReference type="ARBA" id="ARBA00012417"/>
    </source>
</evidence>
<keyword evidence="2" id="KW-0808">Transferase</keyword>
<proteinExistence type="predicted"/>
<comment type="caution">
    <text evidence="6">The sequence shown here is derived from an EMBL/GenBank/DDBJ whole genome shotgun (WGS) entry which is preliminary data.</text>
</comment>
<dbReference type="InterPro" id="IPR043502">
    <property type="entry name" value="DNA/RNA_pol_sf"/>
</dbReference>
<evidence type="ECO:0000313" key="7">
    <source>
        <dbReference type="Proteomes" id="UP001180020"/>
    </source>
</evidence>
<keyword evidence="3" id="KW-0548">Nucleotidyltransferase</keyword>
<dbReference type="EC" id="2.7.7.7" evidence="1"/>
<dbReference type="GO" id="GO:0003677">
    <property type="term" value="F:DNA binding"/>
    <property type="evidence" value="ECO:0007669"/>
    <property type="project" value="InterPro"/>
</dbReference>
<dbReference type="GO" id="GO:0000724">
    <property type="term" value="P:double-strand break repair via homologous recombination"/>
    <property type="evidence" value="ECO:0007669"/>
    <property type="project" value="TreeGrafter"/>
</dbReference>
<dbReference type="AlphaFoldDB" id="A0AAV9EUV7"/>
<dbReference type="SUPFAM" id="SSF56672">
    <property type="entry name" value="DNA/RNA polymerases"/>
    <property type="match status" value="1"/>
</dbReference>
<name>A0AAV9EUV7_ACOCL</name>
<keyword evidence="7" id="KW-1185">Reference proteome</keyword>
<dbReference type="InterPro" id="IPR030559">
    <property type="entry name" value="PolZ_Rev3"/>
</dbReference>
<dbReference type="GO" id="GO:0016035">
    <property type="term" value="C:zeta DNA polymerase complex"/>
    <property type="evidence" value="ECO:0007669"/>
    <property type="project" value="InterPro"/>
</dbReference>
<dbReference type="Proteomes" id="UP001180020">
    <property type="component" value="Unassembled WGS sequence"/>
</dbReference>
<dbReference type="InterPro" id="IPR042087">
    <property type="entry name" value="DNA_pol_B_thumb"/>
</dbReference>
<dbReference type="Gene3D" id="3.90.1600.10">
    <property type="entry name" value="Palm domain of DNA polymerase"/>
    <property type="match status" value="1"/>
</dbReference>
<organism evidence="6 7">
    <name type="scientific">Acorus calamus</name>
    <name type="common">Sweet flag</name>
    <dbReference type="NCBI Taxonomy" id="4465"/>
    <lineage>
        <taxon>Eukaryota</taxon>
        <taxon>Viridiplantae</taxon>
        <taxon>Streptophyta</taxon>
        <taxon>Embryophyta</taxon>
        <taxon>Tracheophyta</taxon>
        <taxon>Spermatophyta</taxon>
        <taxon>Magnoliopsida</taxon>
        <taxon>Liliopsida</taxon>
        <taxon>Acoraceae</taxon>
        <taxon>Acorus</taxon>
    </lineage>
</organism>
<evidence type="ECO:0000259" key="5">
    <source>
        <dbReference type="Pfam" id="PF00136"/>
    </source>
</evidence>
<evidence type="ECO:0000256" key="2">
    <source>
        <dbReference type="ARBA" id="ARBA00022679"/>
    </source>
</evidence>
<dbReference type="PANTHER" id="PTHR45812:SF1">
    <property type="entry name" value="DNA POLYMERASE ZETA CATALYTIC SUBUNIT"/>
    <property type="match status" value="1"/>
</dbReference>
<reference evidence="6" key="1">
    <citation type="journal article" date="2023" name="Nat. Commun.">
        <title>Diploid and tetraploid genomes of Acorus and the evolution of monocots.</title>
        <authorList>
            <person name="Ma L."/>
            <person name="Liu K.W."/>
            <person name="Li Z."/>
            <person name="Hsiao Y.Y."/>
            <person name="Qi Y."/>
            <person name="Fu T."/>
            <person name="Tang G.D."/>
            <person name="Zhang D."/>
            <person name="Sun W.H."/>
            <person name="Liu D.K."/>
            <person name="Li Y."/>
            <person name="Chen G.Z."/>
            <person name="Liu X.D."/>
            <person name="Liao X.Y."/>
            <person name="Jiang Y.T."/>
            <person name="Yu X."/>
            <person name="Hao Y."/>
            <person name="Huang J."/>
            <person name="Zhao X.W."/>
            <person name="Ke S."/>
            <person name="Chen Y.Y."/>
            <person name="Wu W.L."/>
            <person name="Hsu J.L."/>
            <person name="Lin Y.F."/>
            <person name="Huang M.D."/>
            <person name="Li C.Y."/>
            <person name="Huang L."/>
            <person name="Wang Z.W."/>
            <person name="Zhao X."/>
            <person name="Zhong W.Y."/>
            <person name="Peng D.H."/>
            <person name="Ahmad S."/>
            <person name="Lan S."/>
            <person name="Zhang J.S."/>
            <person name="Tsai W.C."/>
            <person name="Van de Peer Y."/>
            <person name="Liu Z.J."/>
        </authorList>
    </citation>
    <scope>NUCLEOTIDE SEQUENCE</scope>
    <source>
        <strain evidence="6">CP</strain>
    </source>
</reference>
<feature type="domain" description="DNA-directed DNA polymerase family B multifunctional" evidence="5">
    <location>
        <begin position="132"/>
        <end position="304"/>
    </location>
</feature>
<accession>A0AAV9EUV7</accession>
<dbReference type="Gene3D" id="1.10.132.60">
    <property type="entry name" value="DNA polymerase family B, C-terminal domain"/>
    <property type="match status" value="2"/>
</dbReference>
<dbReference type="InterPro" id="IPR006134">
    <property type="entry name" value="DNA-dir_DNA_pol_B_multi_dom"/>
</dbReference>
<evidence type="ECO:0000256" key="3">
    <source>
        <dbReference type="ARBA" id="ARBA00022695"/>
    </source>
</evidence>
<reference evidence="6" key="2">
    <citation type="submission" date="2023-06" db="EMBL/GenBank/DDBJ databases">
        <authorList>
            <person name="Ma L."/>
            <person name="Liu K.-W."/>
            <person name="Li Z."/>
            <person name="Hsiao Y.-Y."/>
            <person name="Qi Y."/>
            <person name="Fu T."/>
            <person name="Tang G."/>
            <person name="Zhang D."/>
            <person name="Sun W.-H."/>
            <person name="Liu D.-K."/>
            <person name="Li Y."/>
            <person name="Chen G.-Z."/>
            <person name="Liu X.-D."/>
            <person name="Liao X.-Y."/>
            <person name="Jiang Y.-T."/>
            <person name="Yu X."/>
            <person name="Hao Y."/>
            <person name="Huang J."/>
            <person name="Zhao X.-W."/>
            <person name="Ke S."/>
            <person name="Chen Y.-Y."/>
            <person name="Wu W.-L."/>
            <person name="Hsu J.-L."/>
            <person name="Lin Y.-F."/>
            <person name="Huang M.-D."/>
            <person name="Li C.-Y."/>
            <person name="Huang L."/>
            <person name="Wang Z.-W."/>
            <person name="Zhao X."/>
            <person name="Zhong W.-Y."/>
            <person name="Peng D.-H."/>
            <person name="Ahmad S."/>
            <person name="Lan S."/>
            <person name="Zhang J.-S."/>
            <person name="Tsai W.-C."/>
            <person name="Van De Peer Y."/>
            <person name="Liu Z.-J."/>
        </authorList>
    </citation>
    <scope>NUCLEOTIDE SEQUENCE</scope>
    <source>
        <strain evidence="6">CP</strain>
        <tissue evidence="6">Leaves</tissue>
    </source>
</reference>
<dbReference type="EMBL" id="JAUJYO010000005">
    <property type="protein sequence ID" value="KAK1316530.1"/>
    <property type="molecule type" value="Genomic_DNA"/>
</dbReference>
<dbReference type="Pfam" id="PF00136">
    <property type="entry name" value="DNA_pol_B"/>
    <property type="match status" value="1"/>
</dbReference>
<dbReference type="PANTHER" id="PTHR45812">
    <property type="entry name" value="DNA POLYMERASE ZETA CATALYTIC SUBUNIT"/>
    <property type="match status" value="1"/>
</dbReference>
<dbReference type="GO" id="GO:0005634">
    <property type="term" value="C:nucleus"/>
    <property type="evidence" value="ECO:0007669"/>
    <property type="project" value="TreeGrafter"/>
</dbReference>
<keyword evidence="4" id="KW-0239">DNA-directed DNA polymerase</keyword>
<protein>
    <recommendedName>
        <fullName evidence="1">DNA-directed DNA polymerase</fullName>
        <ecNumber evidence="1">2.7.7.7</ecNumber>
    </recommendedName>
</protein>
<dbReference type="GO" id="GO:0003887">
    <property type="term" value="F:DNA-directed DNA polymerase activity"/>
    <property type="evidence" value="ECO:0007669"/>
    <property type="project" value="UniProtKB-KW"/>
</dbReference>
<evidence type="ECO:0000313" key="6">
    <source>
        <dbReference type="EMBL" id="KAK1316530.1"/>
    </source>
</evidence>
<dbReference type="InterPro" id="IPR023211">
    <property type="entry name" value="DNA_pol_palm_dom_sf"/>
</dbReference>
<evidence type="ECO:0000256" key="4">
    <source>
        <dbReference type="ARBA" id="ARBA00022932"/>
    </source>
</evidence>